<proteinExistence type="predicted"/>
<dbReference type="PANTHER" id="PTHR10098">
    <property type="entry name" value="RAPSYN-RELATED"/>
    <property type="match status" value="1"/>
</dbReference>
<dbReference type="Gene3D" id="1.25.40.10">
    <property type="entry name" value="Tetratricopeptide repeat domain"/>
    <property type="match status" value="3"/>
</dbReference>
<dbReference type="InterPro" id="IPR011990">
    <property type="entry name" value="TPR-like_helical_dom_sf"/>
</dbReference>
<dbReference type="SMART" id="SM00028">
    <property type="entry name" value="TPR"/>
    <property type="match status" value="6"/>
</dbReference>
<dbReference type="Pfam" id="PF13181">
    <property type="entry name" value="TPR_8"/>
    <property type="match status" value="1"/>
</dbReference>
<dbReference type="InterPro" id="IPR019734">
    <property type="entry name" value="TPR_rpt"/>
</dbReference>
<gene>
    <name evidence="3" type="ORF">HC246_19920</name>
</gene>
<reference evidence="3 4" key="1">
    <citation type="submission" date="2020-03" db="EMBL/GenBank/DDBJ databases">
        <title>Draft Genome Sequence of 2-Methylisoborneol Producing Pseudanabaena yagii Strain GIHE-NHR1 Isolated from North Han River in South Korea.</title>
        <authorList>
            <person name="Jeong J."/>
        </authorList>
    </citation>
    <scope>NUCLEOTIDE SEQUENCE [LARGE SCALE GENOMIC DNA]</scope>
    <source>
        <strain evidence="3 4">GIHE-NHR1</strain>
    </source>
</reference>
<keyword evidence="1" id="KW-0802">TPR repeat</keyword>
<accession>A0ABX1LVN3</accession>
<evidence type="ECO:0000256" key="1">
    <source>
        <dbReference type="PROSITE-ProRule" id="PRU00339"/>
    </source>
</evidence>
<organism evidence="3 4">
    <name type="scientific">Pseudanabaena yagii GIHE-NHR1</name>
    <dbReference type="NCBI Taxonomy" id="2722753"/>
    <lineage>
        <taxon>Bacteria</taxon>
        <taxon>Bacillati</taxon>
        <taxon>Cyanobacteriota</taxon>
        <taxon>Cyanophyceae</taxon>
        <taxon>Pseudanabaenales</taxon>
        <taxon>Pseudanabaenaceae</taxon>
        <taxon>Pseudanabaena</taxon>
        <taxon>Pseudanabaena yagii</taxon>
    </lineage>
</organism>
<dbReference type="Pfam" id="PF12770">
    <property type="entry name" value="CHAT"/>
    <property type="match status" value="1"/>
</dbReference>
<dbReference type="EMBL" id="JAAVJL010000002">
    <property type="protein sequence ID" value="NMF60233.1"/>
    <property type="molecule type" value="Genomic_DNA"/>
</dbReference>
<dbReference type="Pfam" id="PF13424">
    <property type="entry name" value="TPR_12"/>
    <property type="match status" value="1"/>
</dbReference>
<name>A0ABX1LVN3_9CYAN</name>
<feature type="domain" description="CHAT" evidence="2">
    <location>
        <begin position="620"/>
        <end position="890"/>
    </location>
</feature>
<dbReference type="Proteomes" id="UP000738376">
    <property type="component" value="Unassembled WGS sequence"/>
</dbReference>
<evidence type="ECO:0000259" key="2">
    <source>
        <dbReference type="Pfam" id="PF12770"/>
    </source>
</evidence>
<dbReference type="Pfam" id="PF13374">
    <property type="entry name" value="TPR_10"/>
    <property type="match status" value="1"/>
</dbReference>
<dbReference type="PROSITE" id="PS50005">
    <property type="entry name" value="TPR"/>
    <property type="match status" value="1"/>
</dbReference>
<dbReference type="InterPro" id="IPR024983">
    <property type="entry name" value="CHAT_dom"/>
</dbReference>
<protein>
    <submittedName>
        <fullName evidence="3">CHAT domain-containing protein</fullName>
    </submittedName>
</protein>
<sequence>MLILTLKNSMLSWDALFNFKFKSSKSLRYIGIGICTTFITLCLGMNSQPSIASSVRGFTNSTAPELHQSIPNNPVDFVQLGRQYYQAGQYAQAIASWQQAADIYAKQGDRLNQAVVAQNLALAHQQLGHWQESEQLILQSLEILRSHPQQPKLLAQALNIQGSLQIAQGQSQEALTTWQKAEQIYEQAGDKDGVTRSKINQSQAMRSLGLYPKAKATLQQVQSLLKELPNSALKLSSLLNLGDTLRLNGDFIEATAILKDSLAIAQQLNDVPTIAEILLSLGNIASSQQQAASAGDITYRKQKSIEAIAYYQQATQIATRPITKVKAQLNQLRLEIDLKKVESAKSLLTKIQAQLPDLPPSRAAVYASVNFAQSLIKLTLSDRQVAAQLLAKAAQQAQAMGDPRAESYAIGYLGELYEQSQQLLEAQELTEKALMLAQTHNAADIAYRWQWQLGRILKAQGKYSQAIAAYNEAVHTLTSIRGDLVSSNTDIQFSFRDSVEPVYRELVGLLMRHEQGKTISQDNLIAARKAIESLQLAELDNFFKEACLTGRATQVDEVDPQAAVIYPIVLPDRLEVIVSLPNRSLFHHTSQISQDQLDQLLSELWRSLRRTSLETDIQTSSEKVYNLLIGKEIADTFNTNKIQTLVFVLDGSLRNLPMAVLYDGKQYLMEKYNLALTPGLQLLDPRPLKRQQLEVFIGGLSKETQNFRALPNVEREIQKIAAMVSTPTPLLNETFISESIKKQISKIPFRVVHLATHGEFSSNAEKTFILTWNNRLGVKQLGELLQTRDQDQRIPIELLVLSACKTAKGDNRATLGLAGIAVRSGARSTIASLWSVEDSATATFMENFYQELAVIGTTKADALRKAQLHLLKNPQFTHPFYWAPFVLVGNWL</sequence>
<dbReference type="SUPFAM" id="SSF48452">
    <property type="entry name" value="TPR-like"/>
    <property type="match status" value="3"/>
</dbReference>
<evidence type="ECO:0000313" key="4">
    <source>
        <dbReference type="Proteomes" id="UP000738376"/>
    </source>
</evidence>
<comment type="caution">
    <text evidence="3">The sequence shown here is derived from an EMBL/GenBank/DDBJ whole genome shotgun (WGS) entry which is preliminary data.</text>
</comment>
<keyword evidence="4" id="KW-1185">Reference proteome</keyword>
<evidence type="ECO:0000313" key="3">
    <source>
        <dbReference type="EMBL" id="NMF60233.1"/>
    </source>
</evidence>
<feature type="repeat" description="TPR" evidence="1">
    <location>
        <begin position="74"/>
        <end position="107"/>
    </location>
</feature>